<dbReference type="SUPFAM" id="SSF52833">
    <property type="entry name" value="Thioredoxin-like"/>
    <property type="match status" value="1"/>
</dbReference>
<feature type="chain" id="PRO_5021932787" evidence="1">
    <location>
        <begin position="19"/>
        <end position="200"/>
    </location>
</feature>
<gene>
    <name evidence="3" type="ORF">FF011L_12830</name>
</gene>
<dbReference type="InterPro" id="IPR036249">
    <property type="entry name" value="Thioredoxin-like_sf"/>
</dbReference>
<reference evidence="3 4" key="1">
    <citation type="submission" date="2019-02" db="EMBL/GenBank/DDBJ databases">
        <title>Deep-cultivation of Planctomycetes and their phenomic and genomic characterization uncovers novel biology.</title>
        <authorList>
            <person name="Wiegand S."/>
            <person name="Jogler M."/>
            <person name="Boedeker C."/>
            <person name="Pinto D."/>
            <person name="Vollmers J."/>
            <person name="Rivas-Marin E."/>
            <person name="Kohn T."/>
            <person name="Peeters S.H."/>
            <person name="Heuer A."/>
            <person name="Rast P."/>
            <person name="Oberbeckmann S."/>
            <person name="Bunk B."/>
            <person name="Jeske O."/>
            <person name="Meyerdierks A."/>
            <person name="Storesund J.E."/>
            <person name="Kallscheuer N."/>
            <person name="Luecker S."/>
            <person name="Lage O.M."/>
            <person name="Pohl T."/>
            <person name="Merkel B.J."/>
            <person name="Hornburger P."/>
            <person name="Mueller R.-W."/>
            <person name="Bruemmer F."/>
            <person name="Labrenz M."/>
            <person name="Spormann A.M."/>
            <person name="Op den Camp H."/>
            <person name="Overmann J."/>
            <person name="Amann R."/>
            <person name="Jetten M.S.M."/>
            <person name="Mascher T."/>
            <person name="Medema M.H."/>
            <person name="Devos D.P."/>
            <person name="Kaster A.-K."/>
            <person name="Ovreas L."/>
            <person name="Rohde M."/>
            <person name="Galperin M.Y."/>
            <person name="Jogler C."/>
        </authorList>
    </citation>
    <scope>NUCLEOTIDE SEQUENCE [LARGE SCALE GENOMIC DNA]</scope>
    <source>
        <strain evidence="3 4">FF011L</strain>
    </source>
</reference>
<evidence type="ECO:0000313" key="4">
    <source>
        <dbReference type="Proteomes" id="UP000320672"/>
    </source>
</evidence>
<feature type="domain" description="Thioredoxin" evidence="2">
    <location>
        <begin position="27"/>
        <end position="178"/>
    </location>
</feature>
<keyword evidence="4" id="KW-1185">Reference proteome</keyword>
<dbReference type="EMBL" id="CP036262">
    <property type="protein sequence ID" value="QDS92536.1"/>
    <property type="molecule type" value="Genomic_DNA"/>
</dbReference>
<protein>
    <submittedName>
        <fullName evidence="3">Thiol-disulfide oxidoreductase</fullName>
    </submittedName>
</protein>
<dbReference type="GO" id="GO:0016209">
    <property type="term" value="F:antioxidant activity"/>
    <property type="evidence" value="ECO:0007669"/>
    <property type="project" value="InterPro"/>
</dbReference>
<accession>A0A517MCH9</accession>
<feature type="signal peptide" evidence="1">
    <location>
        <begin position="1"/>
        <end position="18"/>
    </location>
</feature>
<proteinExistence type="predicted"/>
<dbReference type="Pfam" id="PF00578">
    <property type="entry name" value="AhpC-TSA"/>
    <property type="match status" value="1"/>
</dbReference>
<dbReference type="KEGG" id="rml:FF011L_12830"/>
<evidence type="ECO:0000313" key="3">
    <source>
        <dbReference type="EMBL" id="QDS92536.1"/>
    </source>
</evidence>
<dbReference type="InterPro" id="IPR000866">
    <property type="entry name" value="AhpC/TSA"/>
</dbReference>
<dbReference type="InterPro" id="IPR013766">
    <property type="entry name" value="Thioredoxin_domain"/>
</dbReference>
<dbReference type="OrthoDB" id="9809746at2"/>
<organism evidence="3 4">
    <name type="scientific">Roseimaritima multifibrata</name>
    <dbReference type="NCBI Taxonomy" id="1930274"/>
    <lineage>
        <taxon>Bacteria</taxon>
        <taxon>Pseudomonadati</taxon>
        <taxon>Planctomycetota</taxon>
        <taxon>Planctomycetia</taxon>
        <taxon>Pirellulales</taxon>
        <taxon>Pirellulaceae</taxon>
        <taxon>Roseimaritima</taxon>
    </lineage>
</organism>
<dbReference type="PANTHER" id="PTHR43640:SF1">
    <property type="entry name" value="THIOREDOXIN-DEPENDENT PEROXIREDOXIN"/>
    <property type="match status" value="1"/>
</dbReference>
<evidence type="ECO:0000259" key="2">
    <source>
        <dbReference type="PROSITE" id="PS51352"/>
    </source>
</evidence>
<evidence type="ECO:0000256" key="1">
    <source>
        <dbReference type="SAM" id="SignalP"/>
    </source>
</evidence>
<dbReference type="Proteomes" id="UP000320672">
    <property type="component" value="Chromosome"/>
</dbReference>
<dbReference type="PANTHER" id="PTHR43640">
    <property type="entry name" value="OS07G0260300 PROTEIN"/>
    <property type="match status" value="1"/>
</dbReference>
<dbReference type="Gene3D" id="3.40.30.10">
    <property type="entry name" value="Glutaredoxin"/>
    <property type="match status" value="1"/>
</dbReference>
<dbReference type="RefSeq" id="WP_145350773.1">
    <property type="nucleotide sequence ID" value="NZ_CP036262.1"/>
</dbReference>
<dbReference type="AlphaFoldDB" id="A0A517MCH9"/>
<dbReference type="GO" id="GO:0016491">
    <property type="term" value="F:oxidoreductase activity"/>
    <property type="evidence" value="ECO:0007669"/>
    <property type="project" value="InterPro"/>
</dbReference>
<keyword evidence="1" id="KW-0732">Signal</keyword>
<name>A0A517MCH9_9BACT</name>
<dbReference type="CDD" id="cd02969">
    <property type="entry name" value="PRX_like1"/>
    <property type="match status" value="1"/>
</dbReference>
<dbReference type="InterPro" id="IPR047262">
    <property type="entry name" value="PRX-like1"/>
</dbReference>
<dbReference type="PROSITE" id="PS51352">
    <property type="entry name" value="THIOREDOXIN_2"/>
    <property type="match status" value="1"/>
</dbReference>
<sequence precursor="true">MLRGLVGGFAVLACAALASGGQFNRILDIGDPAPEWSALPGTDGKTHDAKSLAGAPVVVVVFTCNSCPYAVDAEERIVQLHADYAAKNVAVVAINVNLVEEDRLPAMKEKVEANGWKFPYLFDESQQIAKEFGAKYTPEVYVLDRERKVAYMGSMDDSPDGKNVTKTYVRDAIDAVLEGRDVATAETVPVGCRIRMSRRR</sequence>